<accession>U1GXD0</accession>
<dbReference type="RefSeq" id="XP_007785988.1">
    <property type="nucleotide sequence ID" value="XM_007787798.1"/>
</dbReference>
<feature type="compositionally biased region" description="Basic and acidic residues" evidence="1">
    <location>
        <begin position="1"/>
        <end position="10"/>
    </location>
</feature>
<dbReference type="OrthoDB" id="5329403at2759"/>
<dbReference type="EMBL" id="KE720721">
    <property type="protein sequence ID" value="ERF76776.1"/>
    <property type="molecule type" value="Genomic_DNA"/>
</dbReference>
<evidence type="ECO:0000313" key="2">
    <source>
        <dbReference type="EMBL" id="ERF76776.1"/>
    </source>
</evidence>
<gene>
    <name evidence="2" type="ORF">EPUS_02315</name>
</gene>
<feature type="compositionally biased region" description="Polar residues" evidence="1">
    <location>
        <begin position="117"/>
        <end position="139"/>
    </location>
</feature>
<keyword evidence="3" id="KW-1185">Reference proteome</keyword>
<proteinExistence type="predicted"/>
<evidence type="ECO:0000256" key="1">
    <source>
        <dbReference type="SAM" id="MobiDB-lite"/>
    </source>
</evidence>
<feature type="region of interest" description="Disordered" evidence="1">
    <location>
        <begin position="92"/>
        <end position="164"/>
    </location>
</feature>
<dbReference type="eggNOG" id="ENOG502RPVF">
    <property type="taxonomic scope" value="Eukaryota"/>
</dbReference>
<feature type="compositionally biased region" description="Low complexity" evidence="1">
    <location>
        <begin position="140"/>
        <end position="155"/>
    </location>
</feature>
<organism evidence="2 3">
    <name type="scientific">Endocarpon pusillum (strain Z07020 / HMAS-L-300199)</name>
    <name type="common">Lichen-forming fungus</name>
    <dbReference type="NCBI Taxonomy" id="1263415"/>
    <lineage>
        <taxon>Eukaryota</taxon>
        <taxon>Fungi</taxon>
        <taxon>Dikarya</taxon>
        <taxon>Ascomycota</taxon>
        <taxon>Pezizomycotina</taxon>
        <taxon>Eurotiomycetes</taxon>
        <taxon>Chaetothyriomycetidae</taxon>
        <taxon>Verrucariales</taxon>
        <taxon>Verrucariaceae</taxon>
        <taxon>Endocarpon</taxon>
    </lineage>
</organism>
<feature type="region of interest" description="Disordered" evidence="1">
    <location>
        <begin position="192"/>
        <end position="220"/>
    </location>
</feature>
<dbReference type="Proteomes" id="UP000019373">
    <property type="component" value="Unassembled WGS sequence"/>
</dbReference>
<dbReference type="GeneID" id="19237369"/>
<name>U1GXD0_ENDPU</name>
<reference evidence="3" key="1">
    <citation type="journal article" date="2014" name="BMC Genomics">
        <title>Genome characteristics reveal the impact of lichenization on lichen-forming fungus Endocarpon pusillum Hedwig (Verrucariales, Ascomycota).</title>
        <authorList>
            <person name="Wang Y.-Y."/>
            <person name="Liu B."/>
            <person name="Zhang X.-Y."/>
            <person name="Zhou Q.-M."/>
            <person name="Zhang T."/>
            <person name="Li H."/>
            <person name="Yu Y.-F."/>
            <person name="Zhang X.-L."/>
            <person name="Hao X.-Y."/>
            <person name="Wang M."/>
            <person name="Wang L."/>
            <person name="Wei J.-C."/>
        </authorList>
    </citation>
    <scope>NUCLEOTIDE SEQUENCE [LARGE SCALE GENOMIC DNA]</scope>
    <source>
        <strain evidence="3">Z07020 / HMAS-L-300199</strain>
    </source>
</reference>
<dbReference type="AlphaFoldDB" id="U1GXD0"/>
<dbReference type="OMA" id="HIGNAER"/>
<sequence>MAGQTEEKDSGSSSVKRVIRPVIPALPLRPVKRQPASKKHQDVDPVEDEPQRGTSMPLLSGGCSTPDRALKIQFGETKGDCEQAVHYSSASFAHTSSSLDVTPSSVPSGMFELGQLEVSNAEKSLPDGSNNNDTLTQGISSRTSSAPPTLTTSSDSPPPTQKQTLHTPVVQLPAQASISRSSSLQISFLYQEETDSASTESTPDSESKTPPLNSQPLSPPAIDLLDVEQNQALTGTESTKTVPDPLTAFELFDPANPIMPSYPARAHILPSMMIPLYMYLLSLFDYKLACDQQIDVHVPGPSPFQFSFDAHKVIICRSPLLAMLVHSNAINGLQNSSINLFWPVNYFNEAAFIQAFRHLYSNAILNSKDIEEMTFEARTRPAPDWRASQLMFTISYWLGGLILQADPVVEQAKSLVLNLLNFDIIGTALTAATLLRDHDYTRDEHNNAIANHQSLYTVAETVGVRLQNMIFAFIAENIIFKDFQLDTNPHQTLVRPLFPVRQGLIDHYRRQVPVQTLQFGQLPPQQVAGPAQQFSMDDSHTSYIMLNVPFSVLKEAVPVMREVAEDCLVDDALVKDFFKKVVAEREVRRWVANTDRTVTDAEQFANMDVWGVIGYEETVEDGENGEWYLSAECSDGWAARGG</sequence>
<evidence type="ECO:0000313" key="3">
    <source>
        <dbReference type="Proteomes" id="UP000019373"/>
    </source>
</evidence>
<dbReference type="HOGENOM" id="CLU_426423_0_0_1"/>
<protein>
    <submittedName>
        <fullName evidence="2">Uncharacterized protein</fullName>
    </submittedName>
</protein>
<feature type="region of interest" description="Disordered" evidence="1">
    <location>
        <begin position="1"/>
        <end position="65"/>
    </location>
</feature>
<feature type="compositionally biased region" description="Polar residues" evidence="1">
    <location>
        <begin position="196"/>
        <end position="216"/>
    </location>
</feature>